<dbReference type="AlphaFoldDB" id="A0A0U3FPT9"/>
<evidence type="ECO:0000313" key="4">
    <source>
        <dbReference type="Proteomes" id="UP000060778"/>
    </source>
</evidence>
<keyword evidence="2" id="KW-1133">Transmembrane helix</keyword>
<feature type="transmembrane region" description="Helical" evidence="2">
    <location>
        <begin position="50"/>
        <end position="68"/>
    </location>
</feature>
<accession>A0A0U3FPT9</accession>
<dbReference type="KEGG" id="iis:EYM_02225"/>
<dbReference type="STRING" id="940295.EYM_02225"/>
<feature type="transmembrane region" description="Helical" evidence="2">
    <location>
        <begin position="230"/>
        <end position="250"/>
    </location>
</feature>
<feature type="transmembrane region" description="Helical" evidence="2">
    <location>
        <begin position="27"/>
        <end position="44"/>
    </location>
</feature>
<keyword evidence="1" id="KW-0175">Coiled coil</keyword>
<gene>
    <name evidence="3" type="ORF">EYM_02225</name>
</gene>
<dbReference type="EMBL" id="CP006867">
    <property type="protein sequence ID" value="ALU12303.1"/>
    <property type="molecule type" value="Genomic_DNA"/>
</dbReference>
<name>A0A0U3FPT9_9CREN</name>
<feature type="transmembrane region" description="Helical" evidence="2">
    <location>
        <begin position="171"/>
        <end position="190"/>
    </location>
</feature>
<keyword evidence="2" id="KW-0472">Membrane</keyword>
<feature type="coiled-coil region" evidence="1">
    <location>
        <begin position="643"/>
        <end position="670"/>
    </location>
</feature>
<feature type="transmembrane region" description="Helical" evidence="2">
    <location>
        <begin position="146"/>
        <end position="165"/>
    </location>
</feature>
<proteinExistence type="predicted"/>
<evidence type="ECO:0000256" key="1">
    <source>
        <dbReference type="SAM" id="Coils"/>
    </source>
</evidence>
<protein>
    <submittedName>
        <fullName evidence="3">Uncharacterized protein</fullName>
    </submittedName>
</protein>
<dbReference type="Proteomes" id="UP000060778">
    <property type="component" value="Chromosome"/>
</dbReference>
<keyword evidence="4" id="KW-1185">Reference proteome</keyword>
<sequence length="830" mass="94209">MSKSCRSNESLPETVLRVIRGRIGRDFGVPFIIASIYMLFFIELSRGIDYITSILLLSFYILATEKGLHQRSYKLIRNLVSRWKFRGRYLMSFRRLGEMLRPFQEFIIAFLVAVLSDEALRATASVIVNATEISIRLFTELIGTSFVQGILYITQHFILGIINIFSPVSPALVTTLVVLLYSFVLVKGILRVSSPDPNDPTKSLLYREVIRDTIDDFDKALGNLKREERLAIRGIAIALGLVTGLVLILGSRDTRLSHISLLLSLAAGYVFYKHIEPRYVAMKSRERIESGNNLLENVYLKRLQRFGSLSPEFKSTATFIFSSLIIYVFQLESRNRKFERIYVPKEVRWEGGKLKAEYVRVYPPNEIGIIEVEATPTPKIRTGTTNRNAVLEVRTTINDDIDSEWNNVKFELSLEDVHGNIWRAFLINESDFSFGIVAFFAPGATEILCKPGLKVRPYLEPKFDSDVHGLIERFLPSYVVKDLDKHLKGTGFSNLKPRLVDLSKDVSNDFISISFAVTTARDEFLIHKSPDYVFGPSYERSIRDVIEPHLFKLSFHFTCNSVTPEGPLQEIRKGGVINLLPLPNPVGTDLIVVTKDGYILFQYRSGGATLAAERGNFAHAISGGLDFSTVKNVISKYEGRAQYENCNDFLEELSRQEEGEEEEVSISDEEIGRATLAISITRNALYLGLPGFFGFKRYDEDWNNVKERRDALIQLGLESRNVLAVKLPETIAPSKVTNEFLESLIKNWILYVFRYSATKDEAIVNDFEERIDVIERGGKEVSADARKSVTKSFLNYNNYSAILAVSILSLLQYYYCNKMGWKEISEVGAK</sequence>
<keyword evidence="2" id="KW-0812">Transmembrane</keyword>
<evidence type="ECO:0000313" key="3">
    <source>
        <dbReference type="EMBL" id="ALU12303.1"/>
    </source>
</evidence>
<organism evidence="3 4">
    <name type="scientific">Ignicoccus islandicus DSM 13165</name>
    <dbReference type="NCBI Taxonomy" id="940295"/>
    <lineage>
        <taxon>Archaea</taxon>
        <taxon>Thermoproteota</taxon>
        <taxon>Thermoprotei</taxon>
        <taxon>Desulfurococcales</taxon>
        <taxon>Desulfurococcaceae</taxon>
        <taxon>Ignicoccus</taxon>
    </lineage>
</organism>
<reference evidence="3 4" key="1">
    <citation type="submission" date="2013-11" db="EMBL/GenBank/DDBJ databases">
        <title>Comparative genomics of Ignicoccus.</title>
        <authorList>
            <person name="Podar M."/>
        </authorList>
    </citation>
    <scope>NUCLEOTIDE SEQUENCE [LARGE SCALE GENOMIC DNA]</scope>
    <source>
        <strain evidence="3 4">DSM 13165</strain>
    </source>
</reference>
<evidence type="ECO:0000256" key="2">
    <source>
        <dbReference type="SAM" id="Phobius"/>
    </source>
</evidence>